<evidence type="ECO:0008006" key="3">
    <source>
        <dbReference type="Google" id="ProtNLM"/>
    </source>
</evidence>
<sequence>MVDPDAQTRADLETLLPEEGFRPECYRLYGGEGVGHCYVIDHAPAGWEVYYSDSGTKANLKVFPTEAGACSDFLARLRLDPSTRHD</sequence>
<protein>
    <recommendedName>
        <fullName evidence="3">SMI1/KNR4 family protein</fullName>
    </recommendedName>
</protein>
<evidence type="ECO:0000313" key="2">
    <source>
        <dbReference type="Proteomes" id="UP001589894"/>
    </source>
</evidence>
<keyword evidence="2" id="KW-1185">Reference proteome</keyword>
<comment type="caution">
    <text evidence="1">The sequence shown here is derived from an EMBL/GenBank/DDBJ whole genome shotgun (WGS) entry which is preliminary data.</text>
</comment>
<dbReference type="EMBL" id="JBHLUE010000001">
    <property type="protein sequence ID" value="MFC0562836.1"/>
    <property type="molecule type" value="Genomic_DNA"/>
</dbReference>
<dbReference type="Proteomes" id="UP001589894">
    <property type="component" value="Unassembled WGS sequence"/>
</dbReference>
<dbReference type="RefSeq" id="WP_377334801.1">
    <property type="nucleotide sequence ID" value="NZ_JBHLUE010000001.1"/>
</dbReference>
<gene>
    <name evidence="1" type="ORF">ACFFHU_01410</name>
</gene>
<organism evidence="1 2">
    <name type="scientific">Plantactinospora siamensis</name>
    <dbReference type="NCBI Taxonomy" id="555372"/>
    <lineage>
        <taxon>Bacteria</taxon>
        <taxon>Bacillati</taxon>
        <taxon>Actinomycetota</taxon>
        <taxon>Actinomycetes</taxon>
        <taxon>Micromonosporales</taxon>
        <taxon>Micromonosporaceae</taxon>
        <taxon>Plantactinospora</taxon>
    </lineage>
</organism>
<name>A0ABV6NQ61_9ACTN</name>
<accession>A0ABV6NQ61</accession>
<proteinExistence type="predicted"/>
<evidence type="ECO:0000313" key="1">
    <source>
        <dbReference type="EMBL" id="MFC0562836.1"/>
    </source>
</evidence>
<reference evidence="1 2" key="1">
    <citation type="submission" date="2024-09" db="EMBL/GenBank/DDBJ databases">
        <authorList>
            <person name="Sun Q."/>
            <person name="Mori K."/>
        </authorList>
    </citation>
    <scope>NUCLEOTIDE SEQUENCE [LARGE SCALE GENOMIC DNA]</scope>
    <source>
        <strain evidence="1 2">TBRC 2205</strain>
    </source>
</reference>